<dbReference type="PANTHER" id="PTHR46284">
    <property type="entry name" value="PROTEIN KINESIN LIGHT CHAIN-RELATED 3"/>
    <property type="match status" value="1"/>
</dbReference>
<evidence type="ECO:0000313" key="2">
    <source>
        <dbReference type="Proteomes" id="UP000325577"/>
    </source>
</evidence>
<dbReference type="PANTHER" id="PTHR46284:SF2">
    <property type="entry name" value="PROTEIN KINESIN LIGHT CHAIN-RELATED 1"/>
    <property type="match status" value="1"/>
</dbReference>
<accession>A0A5J5BAX7</accession>
<keyword evidence="2" id="KW-1185">Reference proteome</keyword>
<reference evidence="1 2" key="1">
    <citation type="submission" date="2019-09" db="EMBL/GenBank/DDBJ databases">
        <title>A chromosome-level genome assembly of the Chinese tupelo Nyssa sinensis.</title>
        <authorList>
            <person name="Yang X."/>
            <person name="Kang M."/>
            <person name="Yang Y."/>
            <person name="Xiong H."/>
            <person name="Wang M."/>
            <person name="Zhang Z."/>
            <person name="Wang Z."/>
            <person name="Wu H."/>
            <person name="Ma T."/>
            <person name="Liu J."/>
            <person name="Xi Z."/>
        </authorList>
    </citation>
    <scope>NUCLEOTIDE SEQUENCE [LARGE SCALE GENOMIC DNA]</scope>
    <source>
        <strain evidence="1">J267</strain>
        <tissue evidence="1">Leaf</tissue>
    </source>
</reference>
<dbReference type="OrthoDB" id="1714682at2759"/>
<organism evidence="1 2">
    <name type="scientific">Nyssa sinensis</name>
    <dbReference type="NCBI Taxonomy" id="561372"/>
    <lineage>
        <taxon>Eukaryota</taxon>
        <taxon>Viridiplantae</taxon>
        <taxon>Streptophyta</taxon>
        <taxon>Embryophyta</taxon>
        <taxon>Tracheophyta</taxon>
        <taxon>Spermatophyta</taxon>
        <taxon>Magnoliopsida</taxon>
        <taxon>eudicotyledons</taxon>
        <taxon>Gunneridae</taxon>
        <taxon>Pentapetalae</taxon>
        <taxon>asterids</taxon>
        <taxon>Cornales</taxon>
        <taxon>Nyssaceae</taxon>
        <taxon>Nyssa</taxon>
    </lineage>
</organism>
<proteinExistence type="predicted"/>
<name>A0A5J5BAX7_9ASTE</name>
<dbReference type="AlphaFoldDB" id="A0A5J5BAX7"/>
<evidence type="ECO:0000313" key="1">
    <source>
        <dbReference type="EMBL" id="KAA8539042.1"/>
    </source>
</evidence>
<gene>
    <name evidence="1" type="ORF">F0562_025734</name>
</gene>
<protein>
    <submittedName>
        <fullName evidence="1">Uncharacterized protein</fullName>
    </submittedName>
</protein>
<dbReference type="Proteomes" id="UP000325577">
    <property type="component" value="Linkage Group LG14"/>
</dbReference>
<dbReference type="EMBL" id="CM018037">
    <property type="protein sequence ID" value="KAA8539042.1"/>
    <property type="molecule type" value="Genomic_DNA"/>
</dbReference>
<sequence>MSPIPPIWFEFYVTSSSRAKPSPDRSSVKKKSPEKSIIDELTLDNLDFGPFLLKLARDTIAGDGPSKALDYALRASKLFERCAVDSEPSLDLAMSLHVVANHTIQMRPNYYPEGLFGESKVSNSISSDGSKLITQLWHLGGRWLFLN</sequence>